<evidence type="ECO:0000259" key="3">
    <source>
        <dbReference type="PROSITE" id="PS50157"/>
    </source>
</evidence>
<dbReference type="PROSITE" id="PS00028">
    <property type="entry name" value="ZINC_FINGER_C2H2_1"/>
    <property type="match status" value="2"/>
</dbReference>
<dbReference type="Proteomes" id="UP000193642">
    <property type="component" value="Unassembled WGS sequence"/>
</dbReference>
<keyword evidence="1" id="KW-0863">Zinc-finger</keyword>
<gene>
    <name evidence="4" type="ORF">BCR33DRAFT_834585</name>
</gene>
<dbReference type="AlphaFoldDB" id="A0A1Y2BRV2"/>
<evidence type="ECO:0000256" key="1">
    <source>
        <dbReference type="PROSITE-ProRule" id="PRU00042"/>
    </source>
</evidence>
<keyword evidence="1" id="KW-0479">Metal-binding</keyword>
<dbReference type="PROSITE" id="PS50157">
    <property type="entry name" value="ZINC_FINGER_C2H2_2"/>
    <property type="match status" value="1"/>
</dbReference>
<keyword evidence="5" id="KW-1185">Reference proteome</keyword>
<feature type="region of interest" description="Disordered" evidence="2">
    <location>
        <begin position="151"/>
        <end position="208"/>
    </location>
</feature>
<evidence type="ECO:0000313" key="4">
    <source>
        <dbReference type="EMBL" id="ORY37482.1"/>
    </source>
</evidence>
<evidence type="ECO:0000313" key="5">
    <source>
        <dbReference type="Proteomes" id="UP000193642"/>
    </source>
</evidence>
<reference evidence="4 5" key="1">
    <citation type="submission" date="2016-07" db="EMBL/GenBank/DDBJ databases">
        <title>Pervasive Adenine N6-methylation of Active Genes in Fungi.</title>
        <authorList>
            <consortium name="DOE Joint Genome Institute"/>
            <person name="Mondo S.J."/>
            <person name="Dannebaum R.O."/>
            <person name="Kuo R.C."/>
            <person name="Labutti K."/>
            <person name="Haridas S."/>
            <person name="Kuo A."/>
            <person name="Salamov A."/>
            <person name="Ahrendt S.R."/>
            <person name="Lipzen A."/>
            <person name="Sullivan W."/>
            <person name="Andreopoulos W.B."/>
            <person name="Clum A."/>
            <person name="Lindquist E."/>
            <person name="Daum C."/>
            <person name="Ramamoorthy G.K."/>
            <person name="Gryganskyi A."/>
            <person name="Culley D."/>
            <person name="Magnuson J.K."/>
            <person name="James T.Y."/>
            <person name="O'Malley M.A."/>
            <person name="Stajich J.E."/>
            <person name="Spatafora J.W."/>
            <person name="Visel A."/>
            <person name="Grigoriev I.V."/>
        </authorList>
    </citation>
    <scope>NUCLEOTIDE SEQUENCE [LARGE SCALE GENOMIC DNA]</scope>
    <source>
        <strain evidence="4 5">JEL800</strain>
    </source>
</reference>
<organism evidence="4 5">
    <name type="scientific">Rhizoclosmatium globosum</name>
    <dbReference type="NCBI Taxonomy" id="329046"/>
    <lineage>
        <taxon>Eukaryota</taxon>
        <taxon>Fungi</taxon>
        <taxon>Fungi incertae sedis</taxon>
        <taxon>Chytridiomycota</taxon>
        <taxon>Chytridiomycota incertae sedis</taxon>
        <taxon>Chytridiomycetes</taxon>
        <taxon>Chytridiales</taxon>
        <taxon>Chytriomycetaceae</taxon>
        <taxon>Rhizoclosmatium</taxon>
    </lineage>
</organism>
<evidence type="ECO:0000256" key="2">
    <source>
        <dbReference type="SAM" id="MobiDB-lite"/>
    </source>
</evidence>
<feature type="compositionally biased region" description="Basic and acidic residues" evidence="2">
    <location>
        <begin position="160"/>
        <end position="177"/>
    </location>
</feature>
<dbReference type="GO" id="GO:0008270">
    <property type="term" value="F:zinc ion binding"/>
    <property type="evidence" value="ECO:0007669"/>
    <property type="project" value="UniProtKB-KW"/>
</dbReference>
<keyword evidence="1" id="KW-0862">Zinc</keyword>
<dbReference type="SMART" id="SM00355">
    <property type="entry name" value="ZnF_C2H2"/>
    <property type="match status" value="2"/>
</dbReference>
<comment type="caution">
    <text evidence="4">The sequence shown here is derived from an EMBL/GenBank/DDBJ whole genome shotgun (WGS) entry which is preliminary data.</text>
</comment>
<dbReference type="EMBL" id="MCGO01000050">
    <property type="protein sequence ID" value="ORY37482.1"/>
    <property type="molecule type" value="Genomic_DNA"/>
</dbReference>
<name>A0A1Y2BRV2_9FUNG</name>
<proteinExistence type="predicted"/>
<accession>A0A1Y2BRV2</accession>
<feature type="domain" description="C2H2-type" evidence="3">
    <location>
        <begin position="77"/>
        <end position="107"/>
    </location>
</feature>
<dbReference type="InterPro" id="IPR013087">
    <property type="entry name" value="Znf_C2H2_type"/>
</dbReference>
<protein>
    <recommendedName>
        <fullName evidence="3">C2H2-type domain-containing protein</fullName>
    </recommendedName>
</protein>
<dbReference type="OrthoDB" id="2156195at2759"/>
<sequence length="402" mass="43796">MSSPDSGAVHCSHEGCTEVFESKKARKEHTFQYHSSPSITYRDQPTSTVGALKRHAKKCPGFPVPDPPAAPQVDLPNKCAAPGCFRSFHTRNALAVHLYEYHSNPKVFYLGQSQSTVIERDADRYLHCRCGGYSVLTTAAILRHARTCMGIPGSGGSNSDESRIGSRNDYDRTDSLRRRSQAQASKRRKADDENGIGSSSRSGGVEYRLPEVLSVQGRGESPSSGSYNSISSYSHYAGGSSFFYDQVSSSTSVPHFNGSVSSITPPNPPHPYLSQVPPVFFSQRHHDHPHLSLPIPQPQIIGSAHVHSVHTQEQAHQVQNPIQPYGELTATNEIRSPASSSISYASNPPFGFVPGVSSIAGAMQPSSSQFEQQTTQAPDLQTQPIMLSDTTMFNYLNLTFES</sequence>